<dbReference type="InterPro" id="IPR027492">
    <property type="entry name" value="RNA_MTrfase_RlmN"/>
</dbReference>
<feature type="binding site" evidence="12">
    <location>
        <position position="196"/>
    </location>
    <ligand>
        <name>S-adenosyl-L-methionine</name>
        <dbReference type="ChEBI" id="CHEBI:59789"/>
    </ligand>
</feature>
<keyword evidence="12" id="KW-1015">Disulfide bond</keyword>
<evidence type="ECO:0000313" key="15">
    <source>
        <dbReference type="Proteomes" id="UP000461585"/>
    </source>
</evidence>
<keyword evidence="4 12" id="KW-0698">rRNA processing</keyword>
<dbReference type="GO" id="GO:0019843">
    <property type="term" value="F:rRNA binding"/>
    <property type="evidence" value="ECO:0007669"/>
    <property type="project" value="UniProtKB-UniRule"/>
</dbReference>
<evidence type="ECO:0000256" key="8">
    <source>
        <dbReference type="ARBA" id="ARBA00022694"/>
    </source>
</evidence>
<dbReference type="SUPFAM" id="SSF102114">
    <property type="entry name" value="Radical SAM enzymes"/>
    <property type="match status" value="1"/>
</dbReference>
<dbReference type="GO" id="GO:0070475">
    <property type="term" value="P:rRNA base methylation"/>
    <property type="evidence" value="ECO:0007669"/>
    <property type="project" value="UniProtKB-UniRule"/>
</dbReference>
<dbReference type="Pfam" id="PF04055">
    <property type="entry name" value="Radical_SAM"/>
    <property type="match status" value="1"/>
</dbReference>
<keyword evidence="11 12" id="KW-0411">Iron-sulfur</keyword>
<dbReference type="GO" id="GO:0051539">
    <property type="term" value="F:4 iron, 4 sulfur cluster binding"/>
    <property type="evidence" value="ECO:0007669"/>
    <property type="project" value="UniProtKB-UniRule"/>
</dbReference>
<accession>A0A7X5KMM9</accession>
<keyword evidence="15" id="KW-1185">Reference proteome</keyword>
<gene>
    <name evidence="12 14" type="primary">rlmN</name>
    <name evidence="14" type="ORF">GXN74_03890</name>
</gene>
<dbReference type="InterPro" id="IPR007197">
    <property type="entry name" value="rSAM"/>
</dbReference>
<dbReference type="PIRSF" id="PIRSF006004">
    <property type="entry name" value="CHP00048"/>
    <property type="match status" value="1"/>
</dbReference>
<dbReference type="InterPro" id="IPR040072">
    <property type="entry name" value="Methyltransferase_A"/>
</dbReference>
<feature type="binding site" evidence="12">
    <location>
        <position position="124"/>
    </location>
    <ligand>
        <name>[4Fe-4S] cluster</name>
        <dbReference type="ChEBI" id="CHEBI:49883"/>
        <note>4Fe-4S-S-AdoMet</note>
    </ligand>
</feature>
<keyword evidence="5 12" id="KW-0489">Methyltransferase</keyword>
<dbReference type="EC" id="2.1.1.192" evidence="12"/>
<reference evidence="14 15" key="1">
    <citation type="submission" date="2020-01" db="EMBL/GenBank/DDBJ databases">
        <title>Anaeroalcalibacter tamaniensis gen. nov., sp. nov., moderately halophilic strictly anaerobic fermenter bacterium from mud volcano of Taman peninsula.</title>
        <authorList>
            <person name="Frolova A."/>
            <person name="Merkel A.Y."/>
            <person name="Slobodkin A.I."/>
        </authorList>
    </citation>
    <scope>NUCLEOTIDE SEQUENCE [LARGE SCALE GENOMIC DNA]</scope>
    <source>
        <strain evidence="14 15">F-3ap</strain>
    </source>
</reference>
<feature type="domain" description="Radical SAM core" evidence="13">
    <location>
        <begin position="103"/>
        <end position="333"/>
    </location>
</feature>
<dbReference type="PANTHER" id="PTHR30544">
    <property type="entry name" value="23S RRNA METHYLTRANSFERASE"/>
    <property type="match status" value="1"/>
</dbReference>
<feature type="binding site" evidence="12">
    <location>
        <position position="121"/>
    </location>
    <ligand>
        <name>[4Fe-4S] cluster</name>
        <dbReference type="ChEBI" id="CHEBI:49883"/>
        <note>4Fe-4S-S-AdoMet</note>
    </ligand>
</feature>
<comment type="subcellular location">
    <subcellularLocation>
        <location evidence="1 12">Cytoplasm</location>
    </subcellularLocation>
</comment>
<keyword evidence="8 12" id="KW-0819">tRNA processing</keyword>
<keyword evidence="6 12" id="KW-0808">Transferase</keyword>
<dbReference type="InterPro" id="IPR004383">
    <property type="entry name" value="rRNA_lsu_MTrfase_RlmN/Cfr"/>
</dbReference>
<dbReference type="Gene3D" id="3.20.20.70">
    <property type="entry name" value="Aldolase class I"/>
    <property type="match status" value="1"/>
</dbReference>
<evidence type="ECO:0000256" key="11">
    <source>
        <dbReference type="ARBA" id="ARBA00023014"/>
    </source>
</evidence>
<sequence>MGEIKDGRAINSMTLEELEDQLKAMGSPRFRALQIYQWFHKKKAAGYGALGNIPKELRNSLEERHPFLGLELVESHPSGDGETVKHLFRCKDGQVLETVWMRYKHGNSLCISSQAGCRMGCAFCASTIGGLARNLDAAEMLEQVYQVERMTKEPVSSVVVMGTGEPFDNFQELIRFLVLLNHPEGRNLGQRHVTVSTCGLSDKIREFADLQMQVNLAVSLHAPSDELRTRLMPVNMRYPLKNLLDACRYYVKKTNRRITFEYSLLDGVNDTEAHARALVRILKGIHCHINLIPVNAVEERAYRKSKPEAAARFKKVLDQSGMTATVRRSLGEDIDAACGQLRRKHKP</sequence>
<evidence type="ECO:0000256" key="12">
    <source>
        <dbReference type="HAMAP-Rule" id="MF_01849"/>
    </source>
</evidence>
<dbReference type="GO" id="GO:0070040">
    <property type="term" value="F:rRNA (adenine(2503)-C2-)-methyltransferase activity"/>
    <property type="evidence" value="ECO:0007669"/>
    <property type="project" value="UniProtKB-UniRule"/>
</dbReference>
<evidence type="ECO:0000256" key="7">
    <source>
        <dbReference type="ARBA" id="ARBA00022691"/>
    </source>
</evidence>
<evidence type="ECO:0000256" key="6">
    <source>
        <dbReference type="ARBA" id="ARBA00022679"/>
    </source>
</evidence>
<dbReference type="RefSeq" id="WP_162369615.1">
    <property type="nucleotide sequence ID" value="NZ_JAAEEH010000007.1"/>
</dbReference>
<proteinExistence type="inferred from homology"/>
<name>A0A7X5KMM9_9FIRM</name>
<comment type="miscellaneous">
    <text evidence="12">Reaction proceeds by a ping-pong mechanism involving intermediate methylation of a conserved cysteine residue.</text>
</comment>
<evidence type="ECO:0000256" key="2">
    <source>
        <dbReference type="ARBA" id="ARBA00022485"/>
    </source>
</evidence>
<dbReference type="SFLD" id="SFLDS00029">
    <property type="entry name" value="Radical_SAM"/>
    <property type="match status" value="1"/>
</dbReference>
<dbReference type="CDD" id="cd01335">
    <property type="entry name" value="Radical_SAM"/>
    <property type="match status" value="1"/>
</dbReference>
<comment type="function">
    <text evidence="12">Specifically methylates position 2 of adenine 2503 in 23S rRNA and position 2 of adenine 37 in tRNAs.</text>
</comment>
<dbReference type="HAMAP" id="MF_01849">
    <property type="entry name" value="RNA_methyltr_RlmN"/>
    <property type="match status" value="1"/>
</dbReference>
<comment type="caution">
    <text evidence="14">The sequence shown here is derived from an EMBL/GenBank/DDBJ whole genome shotgun (WGS) entry which is preliminary data.</text>
</comment>
<dbReference type="PANTHER" id="PTHR30544:SF5">
    <property type="entry name" value="RADICAL SAM CORE DOMAIN-CONTAINING PROTEIN"/>
    <property type="match status" value="1"/>
</dbReference>
<dbReference type="FunFam" id="3.20.20.70:FF:000014">
    <property type="entry name" value="Probable dual-specificity RNA methyltransferase RlmN"/>
    <property type="match status" value="1"/>
</dbReference>
<keyword evidence="9 12" id="KW-0479">Metal-binding</keyword>
<dbReference type="AlphaFoldDB" id="A0A7X5KMM9"/>
<dbReference type="SFLD" id="SFLDF00275">
    <property type="entry name" value="adenosine_C2_methyltransferase"/>
    <property type="match status" value="1"/>
</dbReference>
<keyword evidence="10 12" id="KW-0408">Iron</keyword>
<comment type="similarity">
    <text evidence="12">Belongs to the radical SAM superfamily. RlmN family.</text>
</comment>
<keyword evidence="2 12" id="KW-0004">4Fe-4S</keyword>
<feature type="active site" description="S-methylcysteine intermediate" evidence="12">
    <location>
        <position position="338"/>
    </location>
</feature>
<comment type="catalytic activity">
    <reaction evidence="12">
        <text>adenosine(2503) in 23S rRNA + 2 reduced [2Fe-2S]-[ferredoxin] + 2 S-adenosyl-L-methionine = 2-methyladenosine(2503) in 23S rRNA + 5'-deoxyadenosine + L-methionine + 2 oxidized [2Fe-2S]-[ferredoxin] + S-adenosyl-L-homocysteine</text>
        <dbReference type="Rhea" id="RHEA:42916"/>
        <dbReference type="Rhea" id="RHEA-COMP:10000"/>
        <dbReference type="Rhea" id="RHEA-COMP:10001"/>
        <dbReference type="Rhea" id="RHEA-COMP:10152"/>
        <dbReference type="Rhea" id="RHEA-COMP:10282"/>
        <dbReference type="ChEBI" id="CHEBI:17319"/>
        <dbReference type="ChEBI" id="CHEBI:33737"/>
        <dbReference type="ChEBI" id="CHEBI:33738"/>
        <dbReference type="ChEBI" id="CHEBI:57844"/>
        <dbReference type="ChEBI" id="CHEBI:57856"/>
        <dbReference type="ChEBI" id="CHEBI:59789"/>
        <dbReference type="ChEBI" id="CHEBI:74411"/>
        <dbReference type="ChEBI" id="CHEBI:74497"/>
        <dbReference type="EC" id="2.1.1.192"/>
    </reaction>
</comment>
<feature type="binding site" evidence="12">
    <location>
        <begin position="164"/>
        <end position="165"/>
    </location>
    <ligand>
        <name>S-adenosyl-L-methionine</name>
        <dbReference type="ChEBI" id="CHEBI:59789"/>
    </ligand>
</feature>
<dbReference type="SFLD" id="SFLDG01062">
    <property type="entry name" value="methyltransferase_(Class_A)"/>
    <property type="match status" value="1"/>
</dbReference>
<dbReference type="InterPro" id="IPR013785">
    <property type="entry name" value="Aldolase_TIM"/>
</dbReference>
<dbReference type="GO" id="GO:0005737">
    <property type="term" value="C:cytoplasm"/>
    <property type="evidence" value="ECO:0007669"/>
    <property type="project" value="UniProtKB-SubCell"/>
</dbReference>
<protein>
    <recommendedName>
        <fullName evidence="12">Probable dual-specificity RNA methyltransferase RlmN</fullName>
        <ecNumber evidence="12">2.1.1.192</ecNumber>
    </recommendedName>
    <alternativeName>
        <fullName evidence="12">23S rRNA (adenine(2503)-C(2))-methyltransferase</fullName>
    </alternativeName>
    <alternativeName>
        <fullName evidence="12">23S rRNA m2A2503 methyltransferase</fullName>
    </alternativeName>
    <alternativeName>
        <fullName evidence="12">Ribosomal RNA large subunit methyltransferase N</fullName>
    </alternativeName>
    <alternativeName>
        <fullName evidence="12">tRNA (adenine(37)-C(2))-methyltransferase</fullName>
    </alternativeName>
    <alternativeName>
        <fullName evidence="12">tRNA m2A37 methyltransferase</fullName>
    </alternativeName>
</protein>
<comment type="catalytic activity">
    <reaction evidence="12">
        <text>adenosine(37) in tRNA + 2 reduced [2Fe-2S]-[ferredoxin] + 2 S-adenosyl-L-methionine = 2-methyladenosine(37) in tRNA + 5'-deoxyadenosine + L-methionine + 2 oxidized [2Fe-2S]-[ferredoxin] + S-adenosyl-L-homocysteine</text>
        <dbReference type="Rhea" id="RHEA:43332"/>
        <dbReference type="Rhea" id="RHEA-COMP:10000"/>
        <dbReference type="Rhea" id="RHEA-COMP:10001"/>
        <dbReference type="Rhea" id="RHEA-COMP:10162"/>
        <dbReference type="Rhea" id="RHEA-COMP:10485"/>
        <dbReference type="ChEBI" id="CHEBI:17319"/>
        <dbReference type="ChEBI" id="CHEBI:33737"/>
        <dbReference type="ChEBI" id="CHEBI:33738"/>
        <dbReference type="ChEBI" id="CHEBI:57844"/>
        <dbReference type="ChEBI" id="CHEBI:57856"/>
        <dbReference type="ChEBI" id="CHEBI:59789"/>
        <dbReference type="ChEBI" id="CHEBI:74411"/>
        <dbReference type="ChEBI" id="CHEBI:74497"/>
        <dbReference type="EC" id="2.1.1.192"/>
    </reaction>
</comment>
<dbReference type="InterPro" id="IPR048641">
    <property type="entry name" value="RlmN_N"/>
</dbReference>
<feature type="active site" description="Proton acceptor" evidence="12">
    <location>
        <position position="97"/>
    </location>
</feature>
<feature type="binding site" evidence="12">
    <location>
        <position position="117"/>
    </location>
    <ligand>
        <name>[4Fe-4S] cluster</name>
        <dbReference type="ChEBI" id="CHEBI:49883"/>
        <note>4Fe-4S-S-AdoMet</note>
    </ligand>
</feature>
<evidence type="ECO:0000256" key="4">
    <source>
        <dbReference type="ARBA" id="ARBA00022552"/>
    </source>
</evidence>
<evidence type="ECO:0000256" key="1">
    <source>
        <dbReference type="ARBA" id="ARBA00004496"/>
    </source>
</evidence>
<evidence type="ECO:0000256" key="9">
    <source>
        <dbReference type="ARBA" id="ARBA00022723"/>
    </source>
</evidence>
<dbReference type="InterPro" id="IPR058240">
    <property type="entry name" value="rSAM_sf"/>
</dbReference>
<comment type="cofactor">
    <cofactor evidence="12">
        <name>[4Fe-4S] cluster</name>
        <dbReference type="ChEBI" id="CHEBI:49883"/>
    </cofactor>
    <text evidence="12">Binds 1 [4Fe-4S] cluster. The cluster is coordinated with 3 cysteines and an exchangeable S-adenosyl-L-methionine.</text>
</comment>
<evidence type="ECO:0000256" key="5">
    <source>
        <dbReference type="ARBA" id="ARBA00022603"/>
    </source>
</evidence>
<dbReference type="EMBL" id="JAAEEH010000007">
    <property type="protein sequence ID" value="NDL66888.1"/>
    <property type="molecule type" value="Genomic_DNA"/>
</dbReference>
<comment type="caution">
    <text evidence="12">Lacks conserved residue(s) required for the propagation of feature annotation.</text>
</comment>
<dbReference type="Proteomes" id="UP000461585">
    <property type="component" value="Unassembled WGS sequence"/>
</dbReference>
<evidence type="ECO:0000256" key="10">
    <source>
        <dbReference type="ARBA" id="ARBA00023004"/>
    </source>
</evidence>
<dbReference type="Gene3D" id="1.10.150.530">
    <property type="match status" value="1"/>
</dbReference>
<dbReference type="NCBIfam" id="TIGR00048">
    <property type="entry name" value="rRNA_mod_RlmN"/>
    <property type="match status" value="1"/>
</dbReference>
<evidence type="ECO:0000313" key="14">
    <source>
        <dbReference type="EMBL" id="NDL66888.1"/>
    </source>
</evidence>
<organism evidence="14 15">
    <name type="scientific">Anaerotalea alkaliphila</name>
    <dbReference type="NCBI Taxonomy" id="2662126"/>
    <lineage>
        <taxon>Bacteria</taxon>
        <taxon>Bacillati</taxon>
        <taxon>Bacillota</taxon>
        <taxon>Clostridia</taxon>
        <taxon>Eubacteriales</taxon>
        <taxon>Anaerotalea</taxon>
    </lineage>
</organism>
<evidence type="ECO:0000259" key="13">
    <source>
        <dbReference type="PROSITE" id="PS51918"/>
    </source>
</evidence>
<dbReference type="GO" id="GO:0046872">
    <property type="term" value="F:metal ion binding"/>
    <property type="evidence" value="ECO:0007669"/>
    <property type="project" value="UniProtKB-KW"/>
</dbReference>
<dbReference type="Pfam" id="PF21016">
    <property type="entry name" value="RlmN_N"/>
    <property type="match status" value="1"/>
</dbReference>
<feature type="binding site" evidence="12">
    <location>
        <begin position="219"/>
        <end position="221"/>
    </location>
    <ligand>
        <name>S-adenosyl-L-methionine</name>
        <dbReference type="ChEBI" id="CHEBI:59789"/>
    </ligand>
</feature>
<dbReference type="GO" id="GO:0002935">
    <property type="term" value="F:tRNA (adenine(37)-C2)-methyltransferase activity"/>
    <property type="evidence" value="ECO:0007669"/>
    <property type="project" value="UniProtKB-UniRule"/>
</dbReference>
<dbReference type="PROSITE" id="PS51918">
    <property type="entry name" value="RADICAL_SAM"/>
    <property type="match status" value="1"/>
</dbReference>
<evidence type="ECO:0000256" key="3">
    <source>
        <dbReference type="ARBA" id="ARBA00022490"/>
    </source>
</evidence>
<keyword evidence="3 12" id="KW-0963">Cytoplasm</keyword>
<dbReference type="GO" id="GO:0000049">
    <property type="term" value="F:tRNA binding"/>
    <property type="evidence" value="ECO:0007669"/>
    <property type="project" value="UniProtKB-UniRule"/>
</dbReference>
<dbReference type="GO" id="GO:0030488">
    <property type="term" value="P:tRNA methylation"/>
    <property type="evidence" value="ECO:0007669"/>
    <property type="project" value="UniProtKB-UniRule"/>
</dbReference>
<feature type="binding site" evidence="12">
    <location>
        <position position="295"/>
    </location>
    <ligand>
        <name>S-adenosyl-L-methionine</name>
        <dbReference type="ChEBI" id="CHEBI:59789"/>
    </ligand>
</feature>
<keyword evidence="7 12" id="KW-0949">S-adenosyl-L-methionine</keyword>